<dbReference type="InterPro" id="IPR013747">
    <property type="entry name" value="ACP_syn_III_C"/>
</dbReference>
<dbReference type="InterPro" id="IPR013601">
    <property type="entry name" value="FAE1_typ3_polyketide_synth"/>
</dbReference>
<dbReference type="AlphaFoldDB" id="A0A8T0GQJ1"/>
<feature type="domain" description="Beta-ketoacyl-[acyl-carrier-protein] synthase III C-terminal" evidence="13">
    <location>
        <begin position="440"/>
        <end position="520"/>
    </location>
</feature>
<evidence type="ECO:0000259" key="12">
    <source>
        <dbReference type="Pfam" id="PF08392"/>
    </source>
</evidence>
<evidence type="ECO:0000259" key="13">
    <source>
        <dbReference type="Pfam" id="PF08541"/>
    </source>
</evidence>
<dbReference type="Gene3D" id="3.40.47.10">
    <property type="match status" value="1"/>
</dbReference>
<keyword evidence="7 11" id="KW-0472">Membrane</keyword>
<evidence type="ECO:0000256" key="4">
    <source>
        <dbReference type="ARBA" id="ARBA00022679"/>
    </source>
</evidence>
<dbReference type="SUPFAM" id="SSF53901">
    <property type="entry name" value="Thiolase-like"/>
    <property type="match status" value="2"/>
</dbReference>
<gene>
    <name evidence="14" type="ORF">KC19_10G182700</name>
</gene>
<dbReference type="EC" id="2.3.1.-" evidence="10"/>
<feature type="transmembrane region" description="Helical" evidence="11">
    <location>
        <begin position="70"/>
        <end position="91"/>
    </location>
</feature>
<dbReference type="InterPro" id="IPR012392">
    <property type="entry name" value="3-ktacl-CoA_syn"/>
</dbReference>
<proteinExistence type="inferred from homology"/>
<feature type="domain" description="FAE" evidence="12">
    <location>
        <begin position="130"/>
        <end position="422"/>
    </location>
</feature>
<dbReference type="CDD" id="cd00831">
    <property type="entry name" value="CHS_like"/>
    <property type="match status" value="1"/>
</dbReference>
<comment type="catalytic activity">
    <reaction evidence="9">
        <text>a very-long-chain acyl-CoA + malonyl-CoA + H(+) = a very-long-chain 3-oxoacyl-CoA + CO2 + CoA</text>
        <dbReference type="Rhea" id="RHEA:32727"/>
        <dbReference type="ChEBI" id="CHEBI:15378"/>
        <dbReference type="ChEBI" id="CHEBI:16526"/>
        <dbReference type="ChEBI" id="CHEBI:57287"/>
        <dbReference type="ChEBI" id="CHEBI:57384"/>
        <dbReference type="ChEBI" id="CHEBI:90725"/>
        <dbReference type="ChEBI" id="CHEBI:90736"/>
        <dbReference type="EC" id="2.3.1.199"/>
    </reaction>
</comment>
<dbReference type="GO" id="GO:0006633">
    <property type="term" value="P:fatty acid biosynthetic process"/>
    <property type="evidence" value="ECO:0007669"/>
    <property type="project" value="InterPro"/>
</dbReference>
<organism evidence="14 15">
    <name type="scientific">Ceratodon purpureus</name>
    <name type="common">Fire moss</name>
    <name type="synonym">Dicranum purpureum</name>
    <dbReference type="NCBI Taxonomy" id="3225"/>
    <lineage>
        <taxon>Eukaryota</taxon>
        <taxon>Viridiplantae</taxon>
        <taxon>Streptophyta</taxon>
        <taxon>Embryophyta</taxon>
        <taxon>Bryophyta</taxon>
        <taxon>Bryophytina</taxon>
        <taxon>Bryopsida</taxon>
        <taxon>Dicranidae</taxon>
        <taxon>Pseudoditrichales</taxon>
        <taxon>Ditrichaceae</taxon>
        <taxon>Ceratodon</taxon>
    </lineage>
</organism>
<accession>A0A8T0GQJ1</accession>
<evidence type="ECO:0000313" key="15">
    <source>
        <dbReference type="Proteomes" id="UP000822688"/>
    </source>
</evidence>
<keyword evidence="6 11" id="KW-1133">Transmembrane helix</keyword>
<evidence type="ECO:0000256" key="8">
    <source>
        <dbReference type="ARBA" id="ARBA00023315"/>
    </source>
</evidence>
<keyword evidence="5 11" id="KW-0812">Transmembrane</keyword>
<evidence type="ECO:0000256" key="10">
    <source>
        <dbReference type="PIRNR" id="PIRNR036417"/>
    </source>
</evidence>
<protein>
    <recommendedName>
        <fullName evidence="10">3-ketoacyl-CoA synthase</fullName>
        <ecNumber evidence="10">2.3.1.-</ecNumber>
    </recommendedName>
</protein>
<name>A0A8T0GQJ1_CERPU</name>
<dbReference type="InterPro" id="IPR016039">
    <property type="entry name" value="Thiolase-like"/>
</dbReference>
<keyword evidence="15" id="KW-1185">Reference proteome</keyword>
<dbReference type="GO" id="GO:0016020">
    <property type="term" value="C:membrane"/>
    <property type="evidence" value="ECO:0007669"/>
    <property type="project" value="UniProtKB-SubCell"/>
</dbReference>
<comment type="pathway">
    <text evidence="2 10">Lipid metabolism; fatty acid biosynthesis.</text>
</comment>
<keyword evidence="4 10" id="KW-0808">Transferase</keyword>
<dbReference type="GO" id="GO:0009922">
    <property type="term" value="F:fatty acid elongase activity"/>
    <property type="evidence" value="ECO:0007669"/>
    <property type="project" value="UniProtKB-EC"/>
</dbReference>
<feature type="transmembrane region" description="Helical" evidence="11">
    <location>
        <begin position="111"/>
        <end position="133"/>
    </location>
</feature>
<dbReference type="Pfam" id="PF08392">
    <property type="entry name" value="FAE1_CUT1_RppA"/>
    <property type="match status" value="1"/>
</dbReference>
<comment type="subcellular location">
    <subcellularLocation>
        <location evidence="1">Membrane</location>
    </subcellularLocation>
</comment>
<evidence type="ECO:0000256" key="3">
    <source>
        <dbReference type="ARBA" id="ARBA00005531"/>
    </source>
</evidence>
<dbReference type="PANTHER" id="PTHR31561">
    <property type="entry name" value="3-KETOACYL-COA SYNTHASE"/>
    <property type="match status" value="1"/>
</dbReference>
<reference evidence="14" key="1">
    <citation type="submission" date="2020-06" db="EMBL/GenBank/DDBJ databases">
        <title>WGS assembly of Ceratodon purpureus strain R40.</title>
        <authorList>
            <person name="Carey S.B."/>
            <person name="Jenkins J."/>
            <person name="Shu S."/>
            <person name="Lovell J.T."/>
            <person name="Sreedasyam A."/>
            <person name="Maumus F."/>
            <person name="Tiley G.P."/>
            <person name="Fernandez-Pozo N."/>
            <person name="Barry K."/>
            <person name="Chen C."/>
            <person name="Wang M."/>
            <person name="Lipzen A."/>
            <person name="Daum C."/>
            <person name="Saski C.A."/>
            <person name="Payton A.C."/>
            <person name="Mcbreen J.C."/>
            <person name="Conrad R.E."/>
            <person name="Kollar L.M."/>
            <person name="Olsson S."/>
            <person name="Huttunen S."/>
            <person name="Landis J.B."/>
            <person name="Wickett N.J."/>
            <person name="Johnson M.G."/>
            <person name="Rensing S.A."/>
            <person name="Grimwood J."/>
            <person name="Schmutz J."/>
            <person name="Mcdaniel S.F."/>
        </authorList>
    </citation>
    <scope>NUCLEOTIDE SEQUENCE</scope>
    <source>
        <strain evidence="14">R40</strain>
    </source>
</reference>
<dbReference type="FunFam" id="3.40.47.10:FF:000028">
    <property type="entry name" value="3-ketoacyl-CoA synthase"/>
    <property type="match status" value="1"/>
</dbReference>
<evidence type="ECO:0000256" key="9">
    <source>
        <dbReference type="ARBA" id="ARBA00047375"/>
    </source>
</evidence>
<evidence type="ECO:0000256" key="5">
    <source>
        <dbReference type="ARBA" id="ARBA00022692"/>
    </source>
</evidence>
<feature type="transmembrane region" description="Helical" evidence="11">
    <location>
        <begin position="38"/>
        <end position="58"/>
    </location>
</feature>
<evidence type="ECO:0000256" key="1">
    <source>
        <dbReference type="ARBA" id="ARBA00004370"/>
    </source>
</evidence>
<evidence type="ECO:0000313" key="14">
    <source>
        <dbReference type="EMBL" id="KAG0560474.1"/>
    </source>
</evidence>
<dbReference type="Pfam" id="PF08541">
    <property type="entry name" value="ACP_syn_III_C"/>
    <property type="match status" value="1"/>
</dbReference>
<evidence type="ECO:0000256" key="6">
    <source>
        <dbReference type="ARBA" id="ARBA00022989"/>
    </source>
</evidence>
<evidence type="ECO:0000256" key="7">
    <source>
        <dbReference type="ARBA" id="ARBA00023136"/>
    </source>
</evidence>
<dbReference type="PIRSF" id="PIRSF036417">
    <property type="entry name" value="3-ktacl-CoA_syn"/>
    <property type="match status" value="1"/>
</dbReference>
<dbReference type="OrthoDB" id="329835at2759"/>
<dbReference type="EMBL" id="CM026431">
    <property type="protein sequence ID" value="KAG0560474.1"/>
    <property type="molecule type" value="Genomic_DNA"/>
</dbReference>
<evidence type="ECO:0000256" key="11">
    <source>
        <dbReference type="SAM" id="Phobius"/>
    </source>
</evidence>
<sequence length="550" mass="61666">MAESMAVAAGNGVTHHATARAETTRIKLEKQPSDQSSVLLSLIANPASSIAIILPDFLASVNLKYVKLGYHYLITHAMILMVIPILLIALAESWFRIGWVDILQLWDNLHFNLVSALACSGLSVFAVTVYVMMRPRPVYLVDFACYQPPDDRKCSNERFLQASMMTGAFTEESMAFQRKICVRSGLGDSAYLPKSIINDPPVRKGQPNMRQAREEAEQVMFGALDELFEKTGIKPKDVGILVVNCSLFNPTPSLASMIINHYKMRGNVKSVNLGGMGCSAGVISIDIARDLLQVHRNTYAVVVSTENITLNWYFGNDRSMLLQNCIFRMGGAAIMLSNRGRERWRAKYELVHTVRTHKGADDKCYGCVVQQQDECGNVGVALSKDLMGVAGDALKTNITTLGPLILPLSEQLLFFANLVARKFLKFKMKAYIPDFKLACEHFCIHAGGRAVLDELEKNLDLSEWHMEPSRMTLHRFGNTSSSSLWYELAYMEAKERVRRGDRVWQIAFGSGFKCNSAVWRALRTVKRPQRNPWLDCIDKYPVRNINGTFS</sequence>
<keyword evidence="8 10" id="KW-0012">Acyltransferase</keyword>
<evidence type="ECO:0000256" key="2">
    <source>
        <dbReference type="ARBA" id="ARBA00005194"/>
    </source>
</evidence>
<comment type="similarity">
    <text evidence="3 10">Belongs to the thiolase-like superfamily. Chalcone/stilbene synthases family.</text>
</comment>
<dbReference type="Proteomes" id="UP000822688">
    <property type="component" value="Chromosome 10"/>
</dbReference>
<comment type="caution">
    <text evidence="14">The sequence shown here is derived from an EMBL/GenBank/DDBJ whole genome shotgun (WGS) entry which is preliminary data.</text>
</comment>